<keyword evidence="2" id="KW-1185">Reference proteome</keyword>
<dbReference type="AlphaFoldDB" id="A0A1H9ILB1"/>
<evidence type="ECO:0000313" key="2">
    <source>
        <dbReference type="Proteomes" id="UP000199055"/>
    </source>
</evidence>
<name>A0A1H9ILB1_9ACTN</name>
<evidence type="ECO:0000313" key="1">
    <source>
        <dbReference type="EMBL" id="SEQ75175.1"/>
    </source>
</evidence>
<reference evidence="1 2" key="1">
    <citation type="submission" date="2016-10" db="EMBL/GenBank/DDBJ databases">
        <authorList>
            <person name="de Groot N.N."/>
        </authorList>
    </citation>
    <scope>NUCLEOTIDE SEQUENCE [LARGE SCALE GENOMIC DNA]</scope>
    <source>
        <strain evidence="1 2">CGMCC 4.3519</strain>
    </source>
</reference>
<accession>A0A1H9ILB1</accession>
<dbReference type="EMBL" id="FOET01000014">
    <property type="protein sequence ID" value="SEQ75175.1"/>
    <property type="molecule type" value="Genomic_DNA"/>
</dbReference>
<dbReference type="STRING" id="403935.SAMN05216481_11499"/>
<proteinExistence type="predicted"/>
<organism evidence="1 2">
    <name type="scientific">Streptomyces radiopugnans</name>
    <dbReference type="NCBI Taxonomy" id="403935"/>
    <lineage>
        <taxon>Bacteria</taxon>
        <taxon>Bacillati</taxon>
        <taxon>Actinomycetota</taxon>
        <taxon>Actinomycetes</taxon>
        <taxon>Kitasatosporales</taxon>
        <taxon>Streptomycetaceae</taxon>
        <taxon>Streptomyces</taxon>
    </lineage>
</organism>
<protein>
    <submittedName>
        <fullName evidence="1">Uncharacterized protein</fullName>
    </submittedName>
</protein>
<sequence>MRIRSGKAVHGAAGGAVTRHALAVAEAAPTAPTVLYASGAARLLASGRAATDLREKRLDGNYSLRE</sequence>
<gene>
    <name evidence="1" type="ORF">SAMN05216481_11499</name>
</gene>
<dbReference type="Proteomes" id="UP000199055">
    <property type="component" value="Unassembled WGS sequence"/>
</dbReference>